<proteinExistence type="predicted"/>
<keyword evidence="1" id="KW-1133">Transmembrane helix</keyword>
<dbReference type="EMBL" id="ADMN01000068">
    <property type="protein sequence ID" value="EFF63621.1"/>
    <property type="molecule type" value="Genomic_DNA"/>
</dbReference>
<feature type="transmembrane region" description="Helical" evidence="1">
    <location>
        <begin position="211"/>
        <end position="231"/>
    </location>
</feature>
<sequence>MLKLSSFQLKLFAMIFMVMDHLYTYLNMRGGLEIPIWFGYIGKISAPIFFYLIVEGFFHTRNRNKYMLRLFSFGAIMIGVDLLLGIHNNIFLSLGLSVALMNMIEFGKKSERYRLSIIFSILIGLLAVVTEASIYGVIVTLIFYFLRNKKGWMAFVYTVFSILPLLSAISMGPDFLEAIFLWDYQWMMFLAIPFILLYNGELGFNNKFTKWMFYLFYPLHLIIIVLLAKYITA</sequence>
<evidence type="ECO:0000313" key="2">
    <source>
        <dbReference type="EMBL" id="EFF63621.1"/>
    </source>
</evidence>
<name>A0ABN0A1S8_9FIRM</name>
<dbReference type="RefSeq" id="WP_006784833.1">
    <property type="nucleotide sequence ID" value="NZ_ADMN01000068.1"/>
</dbReference>
<feature type="transmembrane region" description="Helical" evidence="1">
    <location>
        <begin position="66"/>
        <end position="84"/>
    </location>
</feature>
<gene>
    <name evidence="2" type="ORF">CUW_0940</name>
</gene>
<dbReference type="Pfam" id="PF05857">
    <property type="entry name" value="TraX"/>
    <property type="match status" value="1"/>
</dbReference>
<organism evidence="2 3">
    <name type="scientific">Turicibacter sanguinis PC909</name>
    <dbReference type="NCBI Taxonomy" id="702450"/>
    <lineage>
        <taxon>Bacteria</taxon>
        <taxon>Bacillati</taxon>
        <taxon>Bacillota</taxon>
        <taxon>Erysipelotrichia</taxon>
        <taxon>Erysipelotrichales</taxon>
        <taxon>Turicibacteraceae</taxon>
        <taxon>Turicibacter</taxon>
    </lineage>
</organism>
<accession>A0ABN0A1S8</accession>
<comment type="caution">
    <text evidence="2">The sequence shown here is derived from an EMBL/GenBank/DDBJ whole genome shotgun (WGS) entry which is preliminary data.</text>
</comment>
<protein>
    <submittedName>
        <fullName evidence="2">Membrane protein</fullName>
    </submittedName>
</protein>
<feature type="transmembrane region" description="Helical" evidence="1">
    <location>
        <begin position="34"/>
        <end position="54"/>
    </location>
</feature>
<evidence type="ECO:0000256" key="1">
    <source>
        <dbReference type="SAM" id="Phobius"/>
    </source>
</evidence>
<evidence type="ECO:0000313" key="3">
    <source>
        <dbReference type="Proteomes" id="UP000002938"/>
    </source>
</evidence>
<dbReference type="GeneID" id="60058689"/>
<keyword evidence="1" id="KW-0812">Transmembrane</keyword>
<keyword evidence="3" id="KW-1185">Reference proteome</keyword>
<feature type="transmembrane region" description="Helical" evidence="1">
    <location>
        <begin position="119"/>
        <end position="146"/>
    </location>
</feature>
<dbReference type="Proteomes" id="UP000002938">
    <property type="component" value="Unassembled WGS sequence"/>
</dbReference>
<feature type="transmembrane region" description="Helical" evidence="1">
    <location>
        <begin position="152"/>
        <end position="169"/>
    </location>
</feature>
<dbReference type="InterPro" id="IPR008875">
    <property type="entry name" value="TraX"/>
</dbReference>
<feature type="transmembrane region" description="Helical" evidence="1">
    <location>
        <begin position="7"/>
        <end position="28"/>
    </location>
</feature>
<reference evidence="2 3" key="1">
    <citation type="journal article" date="2011" name="J. Bacteriol.">
        <title>Draft Genome Sequence of Turicibacter sanguinis PC909, Isolated from Human Feces.</title>
        <authorList>
            <person name="Cuiv P.O."/>
            <person name="Klaassens E.S."/>
            <person name="Durkin A.S."/>
            <person name="Harkins D.M."/>
            <person name="Foster L."/>
            <person name="McCorrison J."/>
            <person name="Torralba M."/>
            <person name="Nelson K.E."/>
            <person name="Morrison M."/>
        </authorList>
    </citation>
    <scope>NUCLEOTIDE SEQUENCE [LARGE SCALE GENOMIC DNA]</scope>
    <source>
        <strain evidence="2 3">PC909</strain>
    </source>
</reference>
<keyword evidence="1" id="KW-0472">Membrane</keyword>
<feature type="transmembrane region" description="Helical" evidence="1">
    <location>
        <begin position="181"/>
        <end position="199"/>
    </location>
</feature>